<evidence type="ECO:0000256" key="7">
    <source>
        <dbReference type="RuleBase" id="RU363032"/>
    </source>
</evidence>
<keyword evidence="2 7" id="KW-0813">Transport</keyword>
<dbReference type="AlphaFoldDB" id="A0AA41QPV2"/>
<feature type="transmembrane region" description="Helical" evidence="7">
    <location>
        <begin position="245"/>
        <end position="263"/>
    </location>
</feature>
<name>A0AA41QPV2_9HYPH</name>
<feature type="transmembrane region" description="Helical" evidence="7">
    <location>
        <begin position="137"/>
        <end position="163"/>
    </location>
</feature>
<dbReference type="Proteomes" id="UP001156140">
    <property type="component" value="Unassembled WGS sequence"/>
</dbReference>
<feature type="domain" description="ABC transmembrane type-1" evidence="8">
    <location>
        <begin position="72"/>
        <end position="263"/>
    </location>
</feature>
<keyword evidence="10" id="KW-1185">Reference proteome</keyword>
<dbReference type="CDD" id="cd06261">
    <property type="entry name" value="TM_PBP2"/>
    <property type="match status" value="1"/>
</dbReference>
<comment type="similarity">
    <text evidence="7">Belongs to the binding-protein-dependent transport system permease family.</text>
</comment>
<evidence type="ECO:0000256" key="1">
    <source>
        <dbReference type="ARBA" id="ARBA00004651"/>
    </source>
</evidence>
<dbReference type="PROSITE" id="PS50928">
    <property type="entry name" value="ABC_TM1"/>
    <property type="match status" value="1"/>
</dbReference>
<dbReference type="PANTHER" id="PTHR32243">
    <property type="entry name" value="MALTOSE TRANSPORT SYSTEM PERMEASE-RELATED"/>
    <property type="match status" value="1"/>
</dbReference>
<feature type="transmembrane region" description="Helical" evidence="7">
    <location>
        <begin position="76"/>
        <end position="98"/>
    </location>
</feature>
<keyword evidence="6 7" id="KW-0472">Membrane</keyword>
<reference evidence="9" key="1">
    <citation type="submission" date="2022-03" db="EMBL/GenBank/DDBJ databases">
        <title>The complete genome sequence of a Methyloterrigena soli.</title>
        <authorList>
            <person name="Zi Z."/>
        </authorList>
    </citation>
    <scope>NUCLEOTIDE SEQUENCE</scope>
    <source>
        <strain evidence="9">M48</strain>
    </source>
</reference>
<organism evidence="9 10">
    <name type="scientific">Paradevosia shaoguanensis</name>
    <dbReference type="NCBI Taxonomy" id="1335043"/>
    <lineage>
        <taxon>Bacteria</taxon>
        <taxon>Pseudomonadati</taxon>
        <taxon>Pseudomonadota</taxon>
        <taxon>Alphaproteobacteria</taxon>
        <taxon>Hyphomicrobiales</taxon>
        <taxon>Devosiaceae</taxon>
        <taxon>Paradevosia</taxon>
    </lineage>
</organism>
<dbReference type="Pfam" id="PF00528">
    <property type="entry name" value="BPD_transp_1"/>
    <property type="match status" value="1"/>
</dbReference>
<evidence type="ECO:0000256" key="3">
    <source>
        <dbReference type="ARBA" id="ARBA00022475"/>
    </source>
</evidence>
<sequence length="278" mass="30597">MSPTFLRRAIAVGLFLLTLACAALVVFPYYWMFVSSASTQSLFQWPPRIIPDELSLGAYEKIFAERPLLQWLQNTALVSVSTAIFCTVVSVNAGYALSRFKTRLTGGFSLLIMFSQMLPAALIVVPLYVIFRQLGLYNSLIGLAIADSAFVLPLATWLMKGFFDRIPIDLEEQAQIDGCGRVAAFYRVTLPLAAPGLVVVTVMSFISAWDEFFLARTLISSQSNWVLSVALTSFEGQYTIAWNEMMAASVIFALPAACFFLLVQRYLVSGMTSGAVKG</sequence>
<feature type="transmembrane region" description="Helical" evidence="7">
    <location>
        <begin position="110"/>
        <end position="131"/>
    </location>
</feature>
<comment type="subcellular location">
    <subcellularLocation>
        <location evidence="1 7">Cell membrane</location>
        <topology evidence="1 7">Multi-pass membrane protein</topology>
    </subcellularLocation>
</comment>
<dbReference type="Gene3D" id="1.10.3720.10">
    <property type="entry name" value="MetI-like"/>
    <property type="match status" value="1"/>
</dbReference>
<keyword evidence="5 7" id="KW-1133">Transmembrane helix</keyword>
<feature type="transmembrane region" description="Helical" evidence="7">
    <location>
        <begin position="12"/>
        <end position="31"/>
    </location>
</feature>
<dbReference type="GO" id="GO:0055085">
    <property type="term" value="P:transmembrane transport"/>
    <property type="evidence" value="ECO:0007669"/>
    <property type="project" value="InterPro"/>
</dbReference>
<proteinExistence type="inferred from homology"/>
<evidence type="ECO:0000259" key="8">
    <source>
        <dbReference type="PROSITE" id="PS50928"/>
    </source>
</evidence>
<dbReference type="PANTHER" id="PTHR32243:SF18">
    <property type="entry name" value="INNER MEMBRANE ABC TRANSPORTER PERMEASE PROTEIN YCJP"/>
    <property type="match status" value="1"/>
</dbReference>
<protein>
    <submittedName>
        <fullName evidence="9">Carbohydrate ABC transporter permease</fullName>
    </submittedName>
</protein>
<keyword evidence="3" id="KW-1003">Cell membrane</keyword>
<evidence type="ECO:0000256" key="2">
    <source>
        <dbReference type="ARBA" id="ARBA00022448"/>
    </source>
</evidence>
<dbReference type="GO" id="GO:0005886">
    <property type="term" value="C:plasma membrane"/>
    <property type="evidence" value="ECO:0007669"/>
    <property type="project" value="UniProtKB-SubCell"/>
</dbReference>
<dbReference type="InterPro" id="IPR000515">
    <property type="entry name" value="MetI-like"/>
</dbReference>
<dbReference type="InterPro" id="IPR035906">
    <property type="entry name" value="MetI-like_sf"/>
</dbReference>
<accession>A0AA41QPV2</accession>
<evidence type="ECO:0000256" key="6">
    <source>
        <dbReference type="ARBA" id="ARBA00023136"/>
    </source>
</evidence>
<feature type="transmembrane region" description="Helical" evidence="7">
    <location>
        <begin position="184"/>
        <end position="209"/>
    </location>
</feature>
<comment type="caution">
    <text evidence="9">The sequence shown here is derived from an EMBL/GenBank/DDBJ whole genome shotgun (WGS) entry which is preliminary data.</text>
</comment>
<dbReference type="EMBL" id="JALAZD010000003">
    <property type="protein sequence ID" value="MCI0128820.1"/>
    <property type="molecule type" value="Genomic_DNA"/>
</dbReference>
<dbReference type="RefSeq" id="WP_035034642.1">
    <property type="nucleotide sequence ID" value="NZ_CP068983.1"/>
</dbReference>
<evidence type="ECO:0000256" key="5">
    <source>
        <dbReference type="ARBA" id="ARBA00022989"/>
    </source>
</evidence>
<evidence type="ECO:0000256" key="4">
    <source>
        <dbReference type="ARBA" id="ARBA00022692"/>
    </source>
</evidence>
<dbReference type="SUPFAM" id="SSF161098">
    <property type="entry name" value="MetI-like"/>
    <property type="match status" value="1"/>
</dbReference>
<dbReference type="PROSITE" id="PS51257">
    <property type="entry name" value="PROKAR_LIPOPROTEIN"/>
    <property type="match status" value="1"/>
</dbReference>
<gene>
    <name evidence="9" type="ORF">ML536_18455</name>
</gene>
<keyword evidence="4 7" id="KW-0812">Transmembrane</keyword>
<evidence type="ECO:0000313" key="10">
    <source>
        <dbReference type="Proteomes" id="UP001156140"/>
    </source>
</evidence>
<evidence type="ECO:0000313" key="9">
    <source>
        <dbReference type="EMBL" id="MCI0128820.1"/>
    </source>
</evidence>
<dbReference type="InterPro" id="IPR050901">
    <property type="entry name" value="BP-dep_ABC_trans_perm"/>
</dbReference>